<dbReference type="Pfam" id="PF17881">
    <property type="entry name" value="TseB"/>
    <property type="match status" value="1"/>
</dbReference>
<reference evidence="3 4" key="1">
    <citation type="journal article" date="2015" name="Genome Announc.">
        <title>Expanding the biotechnology potential of lactobacilli through comparative genomics of 213 strains and associated genera.</title>
        <authorList>
            <person name="Sun Z."/>
            <person name="Harris H.M."/>
            <person name="McCann A."/>
            <person name="Guo C."/>
            <person name="Argimon S."/>
            <person name="Zhang W."/>
            <person name="Yang X."/>
            <person name="Jeffery I.B."/>
            <person name="Cooney J.C."/>
            <person name="Kagawa T.F."/>
            <person name="Liu W."/>
            <person name="Song Y."/>
            <person name="Salvetti E."/>
            <person name="Wrobel A."/>
            <person name="Rasinkangas P."/>
            <person name="Parkhill J."/>
            <person name="Rea M.C."/>
            <person name="O'Sullivan O."/>
            <person name="Ritari J."/>
            <person name="Douillard F.P."/>
            <person name="Paul Ross R."/>
            <person name="Yang R."/>
            <person name="Briner A.E."/>
            <person name="Felis G.E."/>
            <person name="de Vos W.M."/>
            <person name="Barrangou R."/>
            <person name="Klaenhammer T.R."/>
            <person name="Caufield P.W."/>
            <person name="Cui Y."/>
            <person name="Zhang H."/>
            <person name="O'Toole P.W."/>
        </authorList>
    </citation>
    <scope>NUCLEOTIDE SEQUENCE [LARGE SCALE GENOMIC DNA]</scope>
    <source>
        <strain evidence="3 4">DSM 15814</strain>
    </source>
</reference>
<dbReference type="Gene3D" id="3.10.450.40">
    <property type="match status" value="2"/>
</dbReference>
<accession>A0A0R1RKQ6</accession>
<proteinExistence type="predicted"/>
<dbReference type="AlphaFoldDB" id="A0A0R1RKQ6"/>
<evidence type="ECO:0000313" key="3">
    <source>
        <dbReference type="EMBL" id="KRL57276.1"/>
    </source>
</evidence>
<keyword evidence="1" id="KW-1133">Transmembrane helix</keyword>
<dbReference type="STRING" id="1114972.FD35_GL000286"/>
<keyword evidence="1" id="KW-0812">Transmembrane</keyword>
<feature type="domain" description="Cell wall elongation regulator TseB-like" evidence="2">
    <location>
        <begin position="67"/>
        <end position="109"/>
    </location>
</feature>
<sequence>MFAIINQVIDIFVLTERMEVSMQRKQHQQRQWSQIILWTVLIVAFIAGSIGIIFHEALRPAKTAAGQTVSIARQKGISNTGDFLTYNRQHTYYSVSGRNAKNQAVYVVVAKQNGQTKILKQSNGTSKTAILRQVWQKSNPKKVLNIGLGIRKSEPVWEVTYLNQKGNLCYDLIRFKDGTMVQSIQNL</sequence>
<evidence type="ECO:0000256" key="1">
    <source>
        <dbReference type="SAM" id="Phobius"/>
    </source>
</evidence>
<organism evidence="3 4">
    <name type="scientific">Furfurilactobacillus rossiae DSM 15814</name>
    <dbReference type="NCBI Taxonomy" id="1114972"/>
    <lineage>
        <taxon>Bacteria</taxon>
        <taxon>Bacillati</taxon>
        <taxon>Bacillota</taxon>
        <taxon>Bacilli</taxon>
        <taxon>Lactobacillales</taxon>
        <taxon>Lactobacillaceae</taxon>
        <taxon>Furfurilactobacillus</taxon>
    </lineage>
</organism>
<gene>
    <name evidence="3" type="ORF">FD35_GL000286</name>
</gene>
<feature type="transmembrane region" description="Helical" evidence="1">
    <location>
        <begin position="35"/>
        <end position="54"/>
    </location>
</feature>
<dbReference type="InterPro" id="IPR046350">
    <property type="entry name" value="Cystatin_sf"/>
</dbReference>
<dbReference type="SUPFAM" id="SSF54403">
    <property type="entry name" value="Cystatin/monellin"/>
    <property type="match status" value="2"/>
</dbReference>
<protein>
    <recommendedName>
        <fullName evidence="2">Cell wall elongation regulator TseB-like domain-containing protein</fullName>
    </recommendedName>
</protein>
<dbReference type="Proteomes" id="UP000051999">
    <property type="component" value="Unassembled WGS sequence"/>
</dbReference>
<keyword evidence="4" id="KW-1185">Reference proteome</keyword>
<comment type="caution">
    <text evidence="3">The sequence shown here is derived from an EMBL/GenBank/DDBJ whole genome shotgun (WGS) entry which is preliminary data.</text>
</comment>
<dbReference type="InterPro" id="IPR041401">
    <property type="entry name" value="TseB-like_dom"/>
</dbReference>
<dbReference type="PATRIC" id="fig|1114972.6.peg.286"/>
<name>A0A0R1RKQ6_9LACO</name>
<dbReference type="eggNOG" id="COG5353">
    <property type="taxonomic scope" value="Bacteria"/>
</dbReference>
<evidence type="ECO:0000313" key="4">
    <source>
        <dbReference type="Proteomes" id="UP000051999"/>
    </source>
</evidence>
<evidence type="ECO:0000259" key="2">
    <source>
        <dbReference type="Pfam" id="PF17881"/>
    </source>
</evidence>
<keyword evidence="1" id="KW-0472">Membrane</keyword>
<dbReference type="EMBL" id="AZFF01000001">
    <property type="protein sequence ID" value="KRL57276.1"/>
    <property type="molecule type" value="Genomic_DNA"/>
</dbReference>